<gene>
    <name evidence="2" type="ORF">PAHAL_4G199800</name>
</gene>
<feature type="compositionally biased region" description="Basic and acidic residues" evidence="1">
    <location>
        <begin position="117"/>
        <end position="127"/>
    </location>
</feature>
<protein>
    <submittedName>
        <fullName evidence="2">Uncharacterized protein</fullName>
    </submittedName>
</protein>
<feature type="region of interest" description="Disordered" evidence="1">
    <location>
        <begin position="117"/>
        <end position="140"/>
    </location>
</feature>
<accession>A0A2T8JDF9</accession>
<organism evidence="2">
    <name type="scientific">Panicum hallii</name>
    <dbReference type="NCBI Taxonomy" id="206008"/>
    <lineage>
        <taxon>Eukaryota</taxon>
        <taxon>Viridiplantae</taxon>
        <taxon>Streptophyta</taxon>
        <taxon>Embryophyta</taxon>
        <taxon>Tracheophyta</taxon>
        <taxon>Spermatophyta</taxon>
        <taxon>Magnoliopsida</taxon>
        <taxon>Liliopsida</taxon>
        <taxon>Poales</taxon>
        <taxon>Poaceae</taxon>
        <taxon>PACMAD clade</taxon>
        <taxon>Panicoideae</taxon>
        <taxon>Panicodae</taxon>
        <taxon>Paniceae</taxon>
        <taxon>Panicinae</taxon>
        <taxon>Panicum</taxon>
        <taxon>Panicum sect. Panicum</taxon>
    </lineage>
</organism>
<evidence type="ECO:0000313" key="2">
    <source>
        <dbReference type="EMBL" id="PVH47957.1"/>
    </source>
</evidence>
<dbReference type="AlphaFoldDB" id="A0A2T8JDF9"/>
<feature type="region of interest" description="Disordered" evidence="1">
    <location>
        <begin position="14"/>
        <end position="51"/>
    </location>
</feature>
<sequence>MMAPVSRAVLVGARRGAGHRSGGPAQAAGGLRSHCTAPSYATSRPGTAGSWQPPGLIWLRHRRICSGSGDHQLPSVAALAANVARVHPVEPRLGCHAAGSGRGFVCPPADLAEGSHADAADLGTERVSRRRTGRRERGRC</sequence>
<reference evidence="2" key="1">
    <citation type="submission" date="2018-04" db="EMBL/GenBank/DDBJ databases">
        <title>WGS assembly of Panicum hallii.</title>
        <authorList>
            <person name="Lovell J."/>
            <person name="Jenkins J."/>
            <person name="Lowry D."/>
            <person name="Mamidi S."/>
            <person name="Sreedasyam A."/>
            <person name="Weng X."/>
            <person name="Barry K."/>
            <person name="Bonette J."/>
            <person name="Campitelli B."/>
            <person name="Daum C."/>
            <person name="Gordon S."/>
            <person name="Gould B."/>
            <person name="Lipzen A."/>
            <person name="Macqueen A."/>
            <person name="Palacio-Mejia J."/>
            <person name="Plott C."/>
            <person name="Shakirov E."/>
            <person name="Shu S."/>
            <person name="Yoshinaga Y."/>
            <person name="Zane M."/>
            <person name="Rokhsar D."/>
            <person name="Grimwood J."/>
            <person name="Schmutz J."/>
            <person name="Juenger T."/>
        </authorList>
    </citation>
    <scope>NUCLEOTIDE SEQUENCE [LARGE SCALE GENOMIC DNA]</scope>
    <source>
        <strain evidence="2">FIL2</strain>
    </source>
</reference>
<feature type="compositionally biased region" description="Basic residues" evidence="1">
    <location>
        <begin position="128"/>
        <end position="140"/>
    </location>
</feature>
<name>A0A2T8JDF9_9POAL</name>
<dbReference type="Gramene" id="PVH47957">
    <property type="protein sequence ID" value="PVH47957"/>
    <property type="gene ID" value="PAHAL_4G199800"/>
</dbReference>
<proteinExistence type="predicted"/>
<dbReference type="EMBL" id="CM008049">
    <property type="protein sequence ID" value="PVH47957.1"/>
    <property type="molecule type" value="Genomic_DNA"/>
</dbReference>
<dbReference type="Proteomes" id="UP000243499">
    <property type="component" value="Chromosome 4"/>
</dbReference>
<evidence type="ECO:0000256" key="1">
    <source>
        <dbReference type="SAM" id="MobiDB-lite"/>
    </source>
</evidence>